<comment type="caution">
    <text evidence="3">The sequence shown here is derived from an EMBL/GenBank/DDBJ whole genome shotgun (WGS) entry which is preliminary data.</text>
</comment>
<feature type="transmembrane region" description="Helical" evidence="2">
    <location>
        <begin position="50"/>
        <end position="68"/>
    </location>
</feature>
<keyword evidence="4" id="KW-1185">Reference proteome</keyword>
<dbReference type="EMBL" id="BMZI01000007">
    <property type="protein sequence ID" value="GHB29377.1"/>
    <property type="molecule type" value="Genomic_DNA"/>
</dbReference>
<feature type="transmembrane region" description="Helical" evidence="2">
    <location>
        <begin position="104"/>
        <end position="124"/>
    </location>
</feature>
<keyword evidence="2" id="KW-0812">Transmembrane</keyword>
<proteinExistence type="predicted"/>
<feature type="region of interest" description="Disordered" evidence="1">
    <location>
        <begin position="129"/>
        <end position="179"/>
    </location>
</feature>
<keyword evidence="2" id="KW-1133">Transmembrane helix</keyword>
<evidence type="ECO:0000313" key="4">
    <source>
        <dbReference type="Proteomes" id="UP000646745"/>
    </source>
</evidence>
<name>A0ABQ3EC10_9GAMM</name>
<gene>
    <name evidence="3" type="ORF">GCM10009038_29970</name>
</gene>
<organism evidence="3 4">
    <name type="scientific">Salinicola rhizosphaerae</name>
    <dbReference type="NCBI Taxonomy" id="1443141"/>
    <lineage>
        <taxon>Bacteria</taxon>
        <taxon>Pseudomonadati</taxon>
        <taxon>Pseudomonadota</taxon>
        <taxon>Gammaproteobacteria</taxon>
        <taxon>Oceanospirillales</taxon>
        <taxon>Halomonadaceae</taxon>
        <taxon>Salinicola</taxon>
    </lineage>
</organism>
<evidence type="ECO:0000256" key="2">
    <source>
        <dbReference type="SAM" id="Phobius"/>
    </source>
</evidence>
<keyword evidence="2" id="KW-0472">Membrane</keyword>
<evidence type="ECO:0000256" key="1">
    <source>
        <dbReference type="SAM" id="MobiDB-lite"/>
    </source>
</evidence>
<dbReference type="Proteomes" id="UP000646745">
    <property type="component" value="Unassembled WGS sequence"/>
</dbReference>
<sequence>MSPNRTNRESFIMLFSDSLPQLWLSYAVLSLVVLITGYFAVRLLPRLPRLVLVGVVAGLLWMVAPFTLPLTDPGQTYSGLAPAIVVLAVGFLQHDGGQMATALPLLLVGAVIGAVLGVLGWRLLRQRGDDDEPKGGRGDGATPRRRVAPGAQGSDRSAARGERGRRGGKPGGRREPVVN</sequence>
<protein>
    <submittedName>
        <fullName evidence="3">Uncharacterized protein</fullName>
    </submittedName>
</protein>
<feature type="transmembrane region" description="Helical" evidence="2">
    <location>
        <begin position="23"/>
        <end position="41"/>
    </location>
</feature>
<reference evidence="4" key="1">
    <citation type="journal article" date="2019" name="Int. J. Syst. Evol. Microbiol.">
        <title>The Global Catalogue of Microorganisms (GCM) 10K type strain sequencing project: providing services to taxonomists for standard genome sequencing and annotation.</title>
        <authorList>
            <consortium name="The Broad Institute Genomics Platform"/>
            <consortium name="The Broad Institute Genome Sequencing Center for Infectious Disease"/>
            <person name="Wu L."/>
            <person name="Ma J."/>
        </authorList>
    </citation>
    <scope>NUCLEOTIDE SEQUENCE [LARGE SCALE GENOMIC DNA]</scope>
    <source>
        <strain evidence="4">KCTC 32998</strain>
    </source>
</reference>
<accession>A0ABQ3EC10</accession>
<evidence type="ECO:0000313" key="3">
    <source>
        <dbReference type="EMBL" id="GHB29377.1"/>
    </source>
</evidence>